<evidence type="ECO:0000256" key="1">
    <source>
        <dbReference type="SAM" id="MobiDB-lite"/>
    </source>
</evidence>
<comment type="caution">
    <text evidence="3">The sequence shown here is derived from an EMBL/GenBank/DDBJ whole genome shotgun (WGS) entry which is preliminary data.</text>
</comment>
<dbReference type="EMBL" id="JBHMBK010000012">
    <property type="protein sequence ID" value="MFB9686065.1"/>
    <property type="molecule type" value="Genomic_DNA"/>
</dbReference>
<dbReference type="InterPro" id="IPR003594">
    <property type="entry name" value="HATPase_dom"/>
</dbReference>
<evidence type="ECO:0000259" key="2">
    <source>
        <dbReference type="Pfam" id="PF13581"/>
    </source>
</evidence>
<dbReference type="Gene3D" id="3.30.565.10">
    <property type="entry name" value="Histidine kinase-like ATPase, C-terminal domain"/>
    <property type="match status" value="1"/>
</dbReference>
<dbReference type="Proteomes" id="UP001589535">
    <property type="component" value="Unassembled WGS sequence"/>
</dbReference>
<keyword evidence="3" id="KW-0067">ATP-binding</keyword>
<dbReference type="RefSeq" id="WP_378194644.1">
    <property type="nucleotide sequence ID" value="NZ_JBHMBK010000012.1"/>
</dbReference>
<evidence type="ECO:0000313" key="4">
    <source>
        <dbReference type="Proteomes" id="UP001589535"/>
    </source>
</evidence>
<feature type="domain" description="Histidine kinase/HSP90-like ATPase" evidence="2">
    <location>
        <begin position="25"/>
        <end position="69"/>
    </location>
</feature>
<dbReference type="InterPro" id="IPR036890">
    <property type="entry name" value="HATPase_C_sf"/>
</dbReference>
<dbReference type="Pfam" id="PF13581">
    <property type="entry name" value="HATPase_c_2"/>
    <property type="match status" value="1"/>
</dbReference>
<dbReference type="GO" id="GO:0005524">
    <property type="term" value="F:ATP binding"/>
    <property type="evidence" value="ECO:0007669"/>
    <property type="project" value="UniProtKB-KW"/>
</dbReference>
<keyword evidence="3" id="KW-0547">Nucleotide-binding</keyword>
<name>A0ABV5U6R3_9PSEU</name>
<organism evidence="3 4">
    <name type="scientific">Amycolatopsis plumensis</name>
    <dbReference type="NCBI Taxonomy" id="236508"/>
    <lineage>
        <taxon>Bacteria</taxon>
        <taxon>Bacillati</taxon>
        <taxon>Actinomycetota</taxon>
        <taxon>Actinomycetes</taxon>
        <taxon>Pseudonocardiales</taxon>
        <taxon>Pseudonocardiaceae</taxon>
        <taxon>Amycolatopsis</taxon>
    </lineage>
</organism>
<protein>
    <submittedName>
        <fullName evidence="3">ATP-binding protein</fullName>
    </submittedName>
</protein>
<feature type="region of interest" description="Disordered" evidence="1">
    <location>
        <begin position="21"/>
        <end position="44"/>
    </location>
</feature>
<sequence>MLAHPRDLVLGLVQPAFPARPHRADQAATGTDHGDAVGGGGRGLPLIRELADEAAVETSAAGTTVTMTWAREP</sequence>
<evidence type="ECO:0000313" key="3">
    <source>
        <dbReference type="EMBL" id="MFB9686065.1"/>
    </source>
</evidence>
<reference evidence="3 4" key="1">
    <citation type="submission" date="2024-09" db="EMBL/GenBank/DDBJ databases">
        <authorList>
            <person name="Sun Q."/>
            <person name="Mori K."/>
        </authorList>
    </citation>
    <scope>NUCLEOTIDE SEQUENCE [LARGE SCALE GENOMIC DNA]</scope>
    <source>
        <strain evidence="3 4">JCM 13852</strain>
    </source>
</reference>
<keyword evidence="4" id="KW-1185">Reference proteome</keyword>
<gene>
    <name evidence="3" type="ORF">ACFFTO_17860</name>
</gene>
<proteinExistence type="predicted"/>
<accession>A0ABV5U6R3</accession>